<evidence type="ECO:0000313" key="4">
    <source>
        <dbReference type="Proteomes" id="UP000001175"/>
    </source>
</evidence>
<evidence type="ECO:0000259" key="2">
    <source>
        <dbReference type="Pfam" id="PF02470"/>
    </source>
</evidence>
<sequence length="377" mass="40145">MRSRVVREGSVGLMLVAGVGALAGLIFWLRGVSLGQDRYDVIVEFNDTAGLTVGTPVIYRGVQVGQVIDITAQSNSVLVRIQIQPASLAIPRDSVISAQISSLLGSPNLTIEPKRNIPAEVLAKTQPRSPNCDRAVILCNGSVVEGAQSASFASILTSIATLVSEIEQAKLVNTLSQTSRDASEAARSIRQLSSSLQQQIPPLRETLNAAQGAASQVEAAIAENRQSVRTTLTNLESSSQELQDILNSLEPAIDKANSGKLVDNLNELSANLAVASRNIRDVSTALNSPENLLTLQQTLDSARITFQNAQKITTDLNRLTGDPAVIENIRRLINSLGRLLSSTGALQEQVTDLKSLPLLPVSESPAGEAVVRRPNQP</sequence>
<dbReference type="PANTHER" id="PTHR34675:SF1">
    <property type="entry name" value="PROTEIN TRIGALACTOSYLDIACYLGLYCEROL 2, CHLOROPLASTIC"/>
    <property type="match status" value="1"/>
</dbReference>
<proteinExistence type="predicted"/>
<evidence type="ECO:0000313" key="3">
    <source>
        <dbReference type="EMBL" id="BAD79352.1"/>
    </source>
</evidence>
<accession>A0A0H3K2B0</accession>
<feature type="domain" description="Mce/MlaD" evidence="2">
    <location>
        <begin position="39"/>
        <end position="113"/>
    </location>
</feature>
<gene>
    <name evidence="3" type="primary">ycf22</name>
    <name evidence="3" type="ordered locus">syc1162_c</name>
</gene>
<dbReference type="eggNOG" id="COG1463">
    <property type="taxonomic scope" value="Bacteria"/>
</dbReference>
<keyword evidence="1" id="KW-0812">Transmembrane</keyword>
<protein>
    <recommendedName>
        <fullName evidence="2">Mce/MlaD domain-containing protein</fullName>
    </recommendedName>
</protein>
<dbReference type="Proteomes" id="UP000001175">
    <property type="component" value="Chromosome"/>
</dbReference>
<dbReference type="InterPro" id="IPR039342">
    <property type="entry name" value="TGD2-like"/>
</dbReference>
<keyword evidence="1" id="KW-1133">Transmembrane helix</keyword>
<organism evidence="3 4">
    <name type="scientific">Synechococcus sp. (strain ATCC 27144 / PCC 6301 / SAUG 1402/1)</name>
    <name type="common">Anacystis nidulans</name>
    <dbReference type="NCBI Taxonomy" id="269084"/>
    <lineage>
        <taxon>Bacteria</taxon>
        <taxon>Bacillati</taxon>
        <taxon>Cyanobacteriota</taxon>
        <taxon>Cyanophyceae</taxon>
        <taxon>Synechococcales</taxon>
        <taxon>Synechococcaceae</taxon>
        <taxon>Synechococcus</taxon>
    </lineage>
</organism>
<dbReference type="EMBL" id="AP008231">
    <property type="protein sequence ID" value="BAD79352.1"/>
    <property type="molecule type" value="Genomic_DNA"/>
</dbReference>
<dbReference type="RefSeq" id="WP_011243474.1">
    <property type="nucleotide sequence ID" value="NC_006576.1"/>
</dbReference>
<name>A0A0H3K2B0_SYNP6</name>
<feature type="transmembrane region" description="Helical" evidence="1">
    <location>
        <begin position="12"/>
        <end position="29"/>
    </location>
</feature>
<dbReference type="KEGG" id="syc:syc1162_c"/>
<dbReference type="AlphaFoldDB" id="A0A0H3K2B0"/>
<keyword evidence="1" id="KW-0472">Membrane</keyword>
<reference evidence="3 4" key="1">
    <citation type="journal article" date="2007" name="Photosyn. Res.">
        <title>Complete nucleotide sequence of the freshwater unicellular cyanobacterium Synechococcus elongatus PCC 6301 chromosome: gene content and organization.</title>
        <authorList>
            <person name="Sugita C."/>
            <person name="Ogata K."/>
            <person name="Shikata M."/>
            <person name="Jikuya H."/>
            <person name="Takano J."/>
            <person name="Furumichi M."/>
            <person name="Kanehisa M."/>
            <person name="Omata T."/>
            <person name="Sugiura M."/>
            <person name="Sugita M."/>
        </authorList>
    </citation>
    <scope>NUCLEOTIDE SEQUENCE [LARGE SCALE GENOMIC DNA]</scope>
    <source>
        <strain evidence="4">ATCC 27144 / PCC 6301 / SAUG 1402/1</strain>
    </source>
</reference>
<dbReference type="InterPro" id="IPR003399">
    <property type="entry name" value="Mce/MlaD"/>
</dbReference>
<dbReference type="Pfam" id="PF02470">
    <property type="entry name" value="MlaD"/>
    <property type="match status" value="1"/>
</dbReference>
<evidence type="ECO:0000256" key="1">
    <source>
        <dbReference type="SAM" id="Phobius"/>
    </source>
</evidence>
<dbReference type="GeneID" id="72429168"/>
<dbReference type="PANTHER" id="PTHR34675">
    <property type="entry name" value="PROTEIN TRIGALACTOSYLDIACYLGLYCEROL 2, CHLOROPLASTIC"/>
    <property type="match status" value="1"/>
</dbReference>